<proteinExistence type="predicted"/>
<sequence length="236" mass="24630">MTNEIPAPASVSDKLAALGPYFAVEFHGASQEPEAPWRPMTELVDEPAVMQERVAGVRAFLAAGTGREAAAVELRVAASVVHLGLVARVTSPLLALAVEYGWRGSVRAADLWWQPGLASTFPLSISETVLGAGEAGTGGFLSELEAVIAEFGVNRHILRGNVGSALAGASRMLAGDAESRVLAEMIGSPELVGCGELHDGVFRRRSCCLIYRAAPARDGSLCGDCVLAHVGRVRAA</sequence>
<comment type="caution">
    <text evidence="1">The sequence shown here is derived from an EMBL/GenBank/DDBJ whole genome shotgun (WGS) entry which is preliminary data.</text>
</comment>
<reference evidence="1 2" key="1">
    <citation type="journal article" date="2019" name="Int. J. Syst. Evol. Microbiol.">
        <title>The Global Catalogue of Microorganisms (GCM) 10K type strain sequencing project: providing services to taxonomists for standard genome sequencing and annotation.</title>
        <authorList>
            <consortium name="The Broad Institute Genomics Platform"/>
            <consortium name="The Broad Institute Genome Sequencing Center for Infectious Disease"/>
            <person name="Wu L."/>
            <person name="Ma J."/>
        </authorList>
    </citation>
    <scope>NUCLEOTIDE SEQUENCE [LARGE SCALE GENOMIC DNA]</scope>
    <source>
        <strain evidence="1 2">JCM 16013</strain>
    </source>
</reference>
<evidence type="ECO:0000313" key="2">
    <source>
        <dbReference type="Proteomes" id="UP001499854"/>
    </source>
</evidence>
<protein>
    <submittedName>
        <fullName evidence="1">(2Fe-2S)-binding protein</fullName>
    </submittedName>
</protein>
<dbReference type="EMBL" id="BAAAQM010000085">
    <property type="protein sequence ID" value="GAA2005288.1"/>
    <property type="molecule type" value="Genomic_DNA"/>
</dbReference>
<gene>
    <name evidence="1" type="ORF">GCM10009838_84370</name>
</gene>
<organism evidence="1 2">
    <name type="scientific">Catenulispora subtropica</name>
    <dbReference type="NCBI Taxonomy" id="450798"/>
    <lineage>
        <taxon>Bacteria</taxon>
        <taxon>Bacillati</taxon>
        <taxon>Actinomycetota</taxon>
        <taxon>Actinomycetes</taxon>
        <taxon>Catenulisporales</taxon>
        <taxon>Catenulisporaceae</taxon>
        <taxon>Catenulispora</taxon>
    </lineage>
</organism>
<accession>A0ABN2TD29</accession>
<name>A0ABN2TD29_9ACTN</name>
<dbReference type="RefSeq" id="WP_344662856.1">
    <property type="nucleotide sequence ID" value="NZ_BAAAQM010000085.1"/>
</dbReference>
<keyword evidence="2" id="KW-1185">Reference proteome</keyword>
<evidence type="ECO:0000313" key="1">
    <source>
        <dbReference type="EMBL" id="GAA2005288.1"/>
    </source>
</evidence>
<dbReference type="Proteomes" id="UP001499854">
    <property type="component" value="Unassembled WGS sequence"/>
</dbReference>